<organism evidence="2 3">
    <name type="scientific">Hyaloscypha bicolor E</name>
    <dbReference type="NCBI Taxonomy" id="1095630"/>
    <lineage>
        <taxon>Eukaryota</taxon>
        <taxon>Fungi</taxon>
        <taxon>Dikarya</taxon>
        <taxon>Ascomycota</taxon>
        <taxon>Pezizomycotina</taxon>
        <taxon>Leotiomycetes</taxon>
        <taxon>Helotiales</taxon>
        <taxon>Hyaloscyphaceae</taxon>
        <taxon>Hyaloscypha</taxon>
        <taxon>Hyaloscypha bicolor</taxon>
    </lineage>
</organism>
<dbReference type="RefSeq" id="XP_024744088.1">
    <property type="nucleotide sequence ID" value="XM_024888723.1"/>
</dbReference>
<dbReference type="InParanoid" id="A0A2J6TVX0"/>
<protein>
    <submittedName>
        <fullName evidence="2">Uncharacterized protein</fullName>
    </submittedName>
</protein>
<dbReference type="Proteomes" id="UP000235371">
    <property type="component" value="Unassembled WGS sequence"/>
</dbReference>
<proteinExistence type="predicted"/>
<feature type="compositionally biased region" description="Pro residues" evidence="1">
    <location>
        <begin position="14"/>
        <end position="25"/>
    </location>
</feature>
<feature type="region of interest" description="Disordered" evidence="1">
    <location>
        <begin position="1"/>
        <end position="30"/>
    </location>
</feature>
<dbReference type="EMBL" id="KZ613740">
    <property type="protein sequence ID" value="PMD67184.1"/>
    <property type="molecule type" value="Genomic_DNA"/>
</dbReference>
<keyword evidence="3" id="KW-1185">Reference proteome</keyword>
<dbReference type="AlphaFoldDB" id="A0A2J6TVX0"/>
<reference evidence="2 3" key="1">
    <citation type="submission" date="2016-04" db="EMBL/GenBank/DDBJ databases">
        <title>A degradative enzymes factory behind the ericoid mycorrhizal symbiosis.</title>
        <authorList>
            <consortium name="DOE Joint Genome Institute"/>
            <person name="Martino E."/>
            <person name="Morin E."/>
            <person name="Grelet G."/>
            <person name="Kuo A."/>
            <person name="Kohler A."/>
            <person name="Daghino S."/>
            <person name="Barry K."/>
            <person name="Choi C."/>
            <person name="Cichocki N."/>
            <person name="Clum A."/>
            <person name="Copeland A."/>
            <person name="Hainaut M."/>
            <person name="Haridas S."/>
            <person name="Labutti K."/>
            <person name="Lindquist E."/>
            <person name="Lipzen A."/>
            <person name="Khouja H.-R."/>
            <person name="Murat C."/>
            <person name="Ohm R."/>
            <person name="Olson A."/>
            <person name="Spatafora J."/>
            <person name="Veneault-Fourrey C."/>
            <person name="Henrissat B."/>
            <person name="Grigoriev I."/>
            <person name="Martin F."/>
            <person name="Perotto S."/>
        </authorList>
    </citation>
    <scope>NUCLEOTIDE SEQUENCE [LARGE SCALE GENOMIC DNA]</scope>
    <source>
        <strain evidence="2 3">E</strain>
    </source>
</reference>
<evidence type="ECO:0000313" key="2">
    <source>
        <dbReference type="EMBL" id="PMD67184.1"/>
    </source>
</evidence>
<evidence type="ECO:0000256" key="1">
    <source>
        <dbReference type="SAM" id="MobiDB-lite"/>
    </source>
</evidence>
<sequence>MLSQLPHQHRSLLPQPPPPPPPLPPHARSDLSKCRARVNTARGADLALFPVFDQYLPVAPLAPTQFSHAVLPQSVRAHLNLHLRASWLARRTTFAAKRYEKHWSPLAFSTSSNLAKAGLLPLPTCTCASTLSTFAFQQAADDSCFNHQQLENESQMLTLRSLYVRSFRR</sequence>
<accession>A0A2J6TVX0</accession>
<gene>
    <name evidence="2" type="ORF">K444DRAFT_7943</name>
</gene>
<name>A0A2J6TVX0_9HELO</name>
<dbReference type="GeneID" id="36596799"/>
<evidence type="ECO:0000313" key="3">
    <source>
        <dbReference type="Proteomes" id="UP000235371"/>
    </source>
</evidence>